<sequence length="91" mass="10698">MRQLSISQNAKKYYVTIKIESMISTISTKQSRKQYREQLQMQNKKLKKLFKRPKWTQLALPLSLINEQNSQSIYPKKTRGSKGQSPLPAER</sequence>
<evidence type="ECO:0000256" key="1">
    <source>
        <dbReference type="SAM" id="MobiDB-lite"/>
    </source>
</evidence>
<dbReference type="EMBL" id="MK249199">
    <property type="protein sequence ID" value="QCQ84967.1"/>
    <property type="molecule type" value="Genomic_DNA"/>
</dbReference>
<reference evidence="2" key="1">
    <citation type="submission" date="2018-12" db="EMBL/GenBank/DDBJ databases">
        <title>Singled stranded DNA viruses identified in blackflies (Austrosimulium ungulatum) sampled in New Zealand.</title>
        <authorList>
            <person name="Kraberger S."/>
            <person name="Fontenele R.S."/>
            <person name="Schmidlin K."/>
            <person name="Walters M."/>
            <person name="Varsani A."/>
        </authorList>
    </citation>
    <scope>NUCLEOTIDE SEQUENCE [LARGE SCALE GENOMIC DNA]</scope>
    <source>
        <strain evidence="2">138</strain>
    </source>
</reference>
<organism evidence="2">
    <name type="scientific">Blackfly microvirus SF02</name>
    <dbReference type="NCBI Taxonomy" id="2576452"/>
    <lineage>
        <taxon>Viruses</taxon>
        <taxon>Monodnaviria</taxon>
        <taxon>Sangervirae</taxon>
        <taxon>Phixviricota</taxon>
        <taxon>Malgrandaviricetes</taxon>
        <taxon>Petitvirales</taxon>
        <taxon>Microviridae</taxon>
        <taxon>Microvirus</taxon>
    </lineage>
</organism>
<accession>A0A4P8PKK4</accession>
<proteinExistence type="predicted"/>
<name>A0A4P8PKK4_9VIRU</name>
<evidence type="ECO:0000313" key="2">
    <source>
        <dbReference type="EMBL" id="QCQ84967.1"/>
    </source>
</evidence>
<feature type="region of interest" description="Disordered" evidence="1">
    <location>
        <begin position="70"/>
        <end position="91"/>
    </location>
</feature>
<protein>
    <submittedName>
        <fullName evidence="2">Uncharacterized protein</fullName>
    </submittedName>
</protein>
<dbReference type="Proteomes" id="UP000323765">
    <property type="component" value="Genome"/>
</dbReference>